<protein>
    <submittedName>
        <fullName evidence="1">Carnitinyl-CoA dehydratase</fullName>
    </submittedName>
</protein>
<dbReference type="Proteomes" id="UP000186104">
    <property type="component" value="Chromosome"/>
</dbReference>
<dbReference type="STRING" id="499555.BJL86_0152"/>
<dbReference type="InterPro" id="IPR029045">
    <property type="entry name" value="ClpP/crotonase-like_dom_sf"/>
</dbReference>
<reference evidence="1 2" key="1">
    <citation type="submission" date="2016-06" db="EMBL/GenBank/DDBJ databases">
        <title>Complete genome sequence of a saline-alkali tolerant type strain Dietzia timorensis ID05-A0528T.</title>
        <authorList>
            <person name="Wu X."/>
        </authorList>
    </citation>
    <scope>NUCLEOTIDE SEQUENCE [LARGE SCALE GENOMIC DNA]</scope>
    <source>
        <strain evidence="1 2">ID05-A0528</strain>
    </source>
</reference>
<sequence>MPQLEKIDDVYLLRFSQPDDPEQAPDNVFSRDFLDSLEGCLDELEAASGPAALVTTGAGKFYSNGLDVEYAWGTEGALAPYIDRVHEVFARVIELPMTTVAAINGHAFGAGAMLTLCHDVRLMRDDRGFWCLPEVARSMPFPPGMHSLVTSALPPQTSRLAMFTSHRFGAEDARAAGIVDGVASESALVEECVKRAAPATALDGDNLKGVRTTWFAETLSALRTPMA</sequence>
<evidence type="ECO:0000313" key="2">
    <source>
        <dbReference type="Proteomes" id="UP000186104"/>
    </source>
</evidence>
<dbReference type="PANTHER" id="PTHR11941">
    <property type="entry name" value="ENOYL-COA HYDRATASE-RELATED"/>
    <property type="match status" value="1"/>
</dbReference>
<dbReference type="OrthoDB" id="3567227at2"/>
<dbReference type="RefSeq" id="WP_067475359.1">
    <property type="nucleotide sequence ID" value="NZ_CP015961.1"/>
</dbReference>
<organism evidence="1 2">
    <name type="scientific">Dietzia timorensis</name>
    <dbReference type="NCBI Taxonomy" id="499555"/>
    <lineage>
        <taxon>Bacteria</taxon>
        <taxon>Bacillati</taxon>
        <taxon>Actinomycetota</taxon>
        <taxon>Actinomycetes</taxon>
        <taxon>Mycobacteriales</taxon>
        <taxon>Dietziaceae</taxon>
        <taxon>Dietzia</taxon>
    </lineage>
</organism>
<dbReference type="SUPFAM" id="SSF52096">
    <property type="entry name" value="ClpP/crotonase"/>
    <property type="match status" value="1"/>
</dbReference>
<proteinExistence type="predicted"/>
<dbReference type="KEGG" id="dtm:BJL86_0152"/>
<accession>A0A173LGG7</accession>
<gene>
    <name evidence="1" type="ORF">BJL86_0152</name>
</gene>
<dbReference type="EMBL" id="CP015961">
    <property type="protein sequence ID" value="ANI90963.1"/>
    <property type="molecule type" value="Genomic_DNA"/>
</dbReference>
<dbReference type="InterPro" id="IPR001753">
    <property type="entry name" value="Enoyl-CoA_hydra/iso"/>
</dbReference>
<keyword evidence="2" id="KW-1185">Reference proteome</keyword>
<dbReference type="GO" id="GO:0006635">
    <property type="term" value="P:fatty acid beta-oxidation"/>
    <property type="evidence" value="ECO:0007669"/>
    <property type="project" value="TreeGrafter"/>
</dbReference>
<dbReference type="PANTHER" id="PTHR11941:SF75">
    <property type="entry name" value="ENOYL-COA HYDRATASE_ISOMERASE FAMILY PROTEIN"/>
    <property type="match status" value="1"/>
</dbReference>
<evidence type="ECO:0000313" key="1">
    <source>
        <dbReference type="EMBL" id="ANI90963.1"/>
    </source>
</evidence>
<dbReference type="AlphaFoldDB" id="A0A173LGG7"/>
<dbReference type="Pfam" id="PF00378">
    <property type="entry name" value="ECH_1"/>
    <property type="match status" value="1"/>
</dbReference>
<dbReference type="Gene3D" id="3.90.226.10">
    <property type="entry name" value="2-enoyl-CoA Hydratase, Chain A, domain 1"/>
    <property type="match status" value="1"/>
</dbReference>
<name>A0A173LGG7_9ACTN</name>
<dbReference type="CDD" id="cd06558">
    <property type="entry name" value="crotonase-like"/>
    <property type="match status" value="1"/>
</dbReference>
<dbReference type="GO" id="GO:0004165">
    <property type="term" value="F:delta(3)-delta(2)-enoyl-CoA isomerase activity"/>
    <property type="evidence" value="ECO:0007669"/>
    <property type="project" value="TreeGrafter"/>
</dbReference>